<keyword evidence="3" id="KW-1185">Reference proteome</keyword>
<accession>A0A1I0BIB8</accession>
<dbReference type="SUPFAM" id="SSF81301">
    <property type="entry name" value="Nucleotidyltransferase"/>
    <property type="match status" value="1"/>
</dbReference>
<sequence>MTTGKRYALKDLVKQCDPSAPTPDDVKAWEQMPDVGLEQTVMEDQIDIRDAVLRFRERLTDGFGLTRLILFGSRARGDYHAESDADVAVILSGKPGDFVETKLAMADHAFDVLLETGVRIQAFPIWESQWQHPEQYSHPAILGEIARDGLVIWSASP</sequence>
<dbReference type="Proteomes" id="UP000198762">
    <property type="component" value="Unassembled WGS sequence"/>
</dbReference>
<dbReference type="InterPro" id="IPR043519">
    <property type="entry name" value="NT_sf"/>
</dbReference>
<evidence type="ECO:0000313" key="2">
    <source>
        <dbReference type="EMBL" id="SET06650.1"/>
    </source>
</evidence>
<dbReference type="STRING" id="430453.SAMN04487962_10433"/>
<dbReference type="PANTHER" id="PTHR33933">
    <property type="entry name" value="NUCLEOTIDYLTRANSFERASE"/>
    <property type="match status" value="1"/>
</dbReference>
<dbReference type="InterPro" id="IPR052548">
    <property type="entry name" value="Type_VII_TA_antitoxin"/>
</dbReference>
<gene>
    <name evidence="2" type="ORF">SAMN04487962_10433</name>
</gene>
<name>A0A1I0BIB8_9GAMM</name>
<organism evidence="2 3">
    <name type="scientific">Marinobacter segnicrescens</name>
    <dbReference type="NCBI Taxonomy" id="430453"/>
    <lineage>
        <taxon>Bacteria</taxon>
        <taxon>Pseudomonadati</taxon>
        <taxon>Pseudomonadota</taxon>
        <taxon>Gammaproteobacteria</taxon>
        <taxon>Pseudomonadales</taxon>
        <taxon>Marinobacteraceae</taxon>
        <taxon>Marinobacter</taxon>
    </lineage>
</organism>
<proteinExistence type="predicted"/>
<feature type="domain" description="Polymerase nucleotidyl transferase" evidence="1">
    <location>
        <begin position="54"/>
        <end position="120"/>
    </location>
</feature>
<dbReference type="AlphaFoldDB" id="A0A1I0BIB8"/>
<dbReference type="GO" id="GO:0016779">
    <property type="term" value="F:nucleotidyltransferase activity"/>
    <property type="evidence" value="ECO:0007669"/>
    <property type="project" value="InterPro"/>
</dbReference>
<reference evidence="3" key="1">
    <citation type="submission" date="2016-10" db="EMBL/GenBank/DDBJ databases">
        <authorList>
            <person name="Varghese N."/>
            <person name="Submissions S."/>
        </authorList>
    </citation>
    <scope>NUCLEOTIDE SEQUENCE [LARGE SCALE GENOMIC DNA]</scope>
    <source>
        <strain evidence="3">CGMCC 1.6489</strain>
    </source>
</reference>
<evidence type="ECO:0000313" key="3">
    <source>
        <dbReference type="Proteomes" id="UP000198762"/>
    </source>
</evidence>
<dbReference type="RefSeq" id="WP_091849410.1">
    <property type="nucleotide sequence ID" value="NZ_FOHZ01000004.1"/>
</dbReference>
<dbReference type="Pfam" id="PF01909">
    <property type="entry name" value="NTP_transf_2"/>
    <property type="match status" value="1"/>
</dbReference>
<dbReference type="Gene3D" id="3.30.460.10">
    <property type="entry name" value="Beta Polymerase, domain 2"/>
    <property type="match status" value="1"/>
</dbReference>
<dbReference type="PANTHER" id="PTHR33933:SF1">
    <property type="entry name" value="PROTEIN ADENYLYLTRANSFERASE MNTA-RELATED"/>
    <property type="match status" value="1"/>
</dbReference>
<evidence type="ECO:0000259" key="1">
    <source>
        <dbReference type="Pfam" id="PF01909"/>
    </source>
</evidence>
<dbReference type="InterPro" id="IPR002934">
    <property type="entry name" value="Polymerase_NTP_transf_dom"/>
</dbReference>
<dbReference type="CDD" id="cd05403">
    <property type="entry name" value="NT_KNTase_like"/>
    <property type="match status" value="1"/>
</dbReference>
<dbReference type="OrthoDB" id="9795766at2"/>
<protein>
    <submittedName>
        <fullName evidence="2">Antitoxin ChpS</fullName>
    </submittedName>
</protein>
<dbReference type="EMBL" id="FOHZ01000004">
    <property type="protein sequence ID" value="SET06650.1"/>
    <property type="molecule type" value="Genomic_DNA"/>
</dbReference>